<gene>
    <name evidence="2" type="ORF">FPHYL_12978</name>
</gene>
<dbReference type="Pfam" id="PF00293">
    <property type="entry name" value="NUDIX"/>
    <property type="match status" value="1"/>
</dbReference>
<dbReference type="InterPro" id="IPR015797">
    <property type="entry name" value="NUDIX_hydrolase-like_dom_sf"/>
</dbReference>
<dbReference type="Proteomes" id="UP000582016">
    <property type="component" value="Unassembled WGS sequence"/>
</dbReference>
<reference evidence="2 3" key="1">
    <citation type="submission" date="2020-05" db="EMBL/GenBank/DDBJ databases">
        <title>Identification and distribution of gene clusters putatively required for synthesis of sphingolipid metabolism inhibitors in phylogenetically diverse species of the filamentous fungus Fusarium.</title>
        <authorList>
            <person name="Kim H.-S."/>
            <person name="Busman M."/>
            <person name="Brown D.W."/>
            <person name="Divon H."/>
            <person name="Uhlig S."/>
            <person name="Proctor R.H."/>
        </authorList>
    </citation>
    <scope>NUCLEOTIDE SEQUENCE [LARGE SCALE GENOMIC DNA]</scope>
    <source>
        <strain evidence="2 3">NRRL 13617</strain>
    </source>
</reference>
<dbReference type="AlphaFoldDB" id="A0A8H5IKW1"/>
<dbReference type="Gene3D" id="3.90.79.10">
    <property type="entry name" value="Nucleoside Triphosphate Pyrophosphohydrolase"/>
    <property type="match status" value="1"/>
</dbReference>
<dbReference type="InterPro" id="IPR031804">
    <property type="entry name" value="DUF4743"/>
</dbReference>
<sequence length="292" mass="31918">MAQLWRFHLPGDDRVFGFLTSHTVAHMPWTNDFQLRESTQSVELAPKGVTDLPESSAAAIARLLKRAQDAGSFSKLDKWPGEKFPVLGAPFPFAIDRAIAPFFGIVSTGVQLTVYVRGKGGLIDGIWLARRGIHKSTYAGMLDNAVGGAVEHGEMPFTSLMREAEEELGIDASAAVSGGAVSWFNVKGGKSGLHPGLVEPGVQYVYDLEVESNVTLSPAESGIEWLRLLSIDKVKAAILQHEFKPSCACVMIDLFVRHGIINAENERDFAEIVSRLHRQLLLPTDFPHTEGR</sequence>
<dbReference type="Pfam" id="PF15916">
    <property type="entry name" value="DUF4743"/>
    <property type="match status" value="1"/>
</dbReference>
<keyword evidence="3" id="KW-1185">Reference proteome</keyword>
<dbReference type="InterPro" id="IPR000086">
    <property type="entry name" value="NUDIX_hydrolase_dom"/>
</dbReference>
<name>A0A8H5IKW1_9HYPO</name>
<dbReference type="SUPFAM" id="SSF55811">
    <property type="entry name" value="Nudix"/>
    <property type="match status" value="1"/>
</dbReference>
<accession>A0A8H5IKW1</accession>
<organism evidence="2 3">
    <name type="scientific">Fusarium phyllophilum</name>
    <dbReference type="NCBI Taxonomy" id="47803"/>
    <lineage>
        <taxon>Eukaryota</taxon>
        <taxon>Fungi</taxon>
        <taxon>Dikarya</taxon>
        <taxon>Ascomycota</taxon>
        <taxon>Pezizomycotina</taxon>
        <taxon>Sordariomycetes</taxon>
        <taxon>Hypocreomycetidae</taxon>
        <taxon>Hypocreales</taxon>
        <taxon>Nectriaceae</taxon>
        <taxon>Fusarium</taxon>
        <taxon>Fusarium fujikuroi species complex</taxon>
    </lineage>
</organism>
<dbReference type="GO" id="GO:0016301">
    <property type="term" value="F:kinase activity"/>
    <property type="evidence" value="ECO:0007669"/>
    <property type="project" value="UniProtKB-KW"/>
</dbReference>
<evidence type="ECO:0000259" key="1">
    <source>
        <dbReference type="PROSITE" id="PS51462"/>
    </source>
</evidence>
<feature type="domain" description="Nudix hydrolase" evidence="1">
    <location>
        <begin position="107"/>
        <end position="253"/>
    </location>
</feature>
<dbReference type="OrthoDB" id="10261522at2759"/>
<keyword evidence="2" id="KW-0418">Kinase</keyword>
<evidence type="ECO:0000313" key="3">
    <source>
        <dbReference type="Proteomes" id="UP000582016"/>
    </source>
</evidence>
<dbReference type="EMBL" id="JAAOAQ010000709">
    <property type="protein sequence ID" value="KAF5536446.1"/>
    <property type="molecule type" value="Genomic_DNA"/>
</dbReference>
<dbReference type="CDD" id="cd03676">
    <property type="entry name" value="NUDIX_Tnr3_like"/>
    <property type="match status" value="1"/>
</dbReference>
<protein>
    <submittedName>
        <fullName evidence="2">Thiamine pyrophosphokinase</fullName>
    </submittedName>
</protein>
<evidence type="ECO:0000313" key="2">
    <source>
        <dbReference type="EMBL" id="KAF5536446.1"/>
    </source>
</evidence>
<proteinExistence type="predicted"/>
<comment type="caution">
    <text evidence="2">The sequence shown here is derived from an EMBL/GenBank/DDBJ whole genome shotgun (WGS) entry which is preliminary data.</text>
</comment>
<dbReference type="PROSITE" id="PS51462">
    <property type="entry name" value="NUDIX"/>
    <property type="match status" value="1"/>
</dbReference>
<keyword evidence="2" id="KW-0808">Transferase</keyword>